<evidence type="ECO:0000313" key="4">
    <source>
        <dbReference type="EMBL" id="SDD15834.1"/>
    </source>
</evidence>
<organism evidence="4 5">
    <name type="scientific">Niabella drilacis (strain DSM 25811 / CCM 8410 / CCUG 62505 / LMG 26954 / E90)</name>
    <dbReference type="NCBI Taxonomy" id="1285928"/>
    <lineage>
        <taxon>Bacteria</taxon>
        <taxon>Pseudomonadati</taxon>
        <taxon>Bacteroidota</taxon>
        <taxon>Chitinophagia</taxon>
        <taxon>Chitinophagales</taxon>
        <taxon>Chitinophagaceae</taxon>
        <taxon>Niabella</taxon>
    </lineage>
</organism>
<evidence type="ECO:0000259" key="3">
    <source>
        <dbReference type="PROSITE" id="PS50930"/>
    </source>
</evidence>
<dbReference type="Gene3D" id="2.40.50.1020">
    <property type="entry name" value="LytTr DNA-binding domain"/>
    <property type="match status" value="1"/>
</dbReference>
<dbReference type="STRING" id="1285928.SAMN04487894_106217"/>
<dbReference type="FunFam" id="3.40.50.2300:FF:000361">
    <property type="entry name" value="Two-component system response regulator"/>
    <property type="match status" value="1"/>
</dbReference>
<dbReference type="SUPFAM" id="SSF52172">
    <property type="entry name" value="CheY-like"/>
    <property type="match status" value="1"/>
</dbReference>
<name>A0A1G6SGQ8_NIADE</name>
<dbReference type="InterPro" id="IPR001789">
    <property type="entry name" value="Sig_transdc_resp-reg_receiver"/>
</dbReference>
<feature type="domain" description="HTH LytTR-type" evidence="3">
    <location>
        <begin position="191"/>
        <end position="256"/>
    </location>
</feature>
<dbReference type="Pfam" id="PF00072">
    <property type="entry name" value="Response_reg"/>
    <property type="match status" value="1"/>
</dbReference>
<dbReference type="OrthoDB" id="646623at2"/>
<feature type="domain" description="Response regulatory" evidence="2">
    <location>
        <begin position="2"/>
        <end position="115"/>
    </location>
</feature>
<dbReference type="PANTHER" id="PTHR37299">
    <property type="entry name" value="TRANSCRIPTIONAL REGULATOR-RELATED"/>
    <property type="match status" value="1"/>
</dbReference>
<evidence type="ECO:0000313" key="5">
    <source>
        <dbReference type="Proteomes" id="UP000198757"/>
    </source>
</evidence>
<dbReference type="InterPro" id="IPR046947">
    <property type="entry name" value="LytR-like"/>
</dbReference>
<dbReference type="InterPro" id="IPR011006">
    <property type="entry name" value="CheY-like_superfamily"/>
</dbReference>
<dbReference type="EMBL" id="FMZO01000006">
    <property type="protein sequence ID" value="SDD15834.1"/>
    <property type="molecule type" value="Genomic_DNA"/>
</dbReference>
<dbReference type="Gene3D" id="3.40.50.2300">
    <property type="match status" value="1"/>
</dbReference>
<dbReference type="RefSeq" id="WP_090390535.1">
    <property type="nucleotide sequence ID" value="NZ_FMZO01000006.1"/>
</dbReference>
<dbReference type="SMART" id="SM00850">
    <property type="entry name" value="LytTR"/>
    <property type="match status" value="1"/>
</dbReference>
<dbReference type="PANTHER" id="PTHR37299:SF1">
    <property type="entry name" value="STAGE 0 SPORULATION PROTEIN A HOMOLOG"/>
    <property type="match status" value="1"/>
</dbReference>
<protein>
    <submittedName>
        <fullName evidence="4">Two component transcriptional regulator, LytTR family</fullName>
    </submittedName>
</protein>
<dbReference type="Proteomes" id="UP000198757">
    <property type="component" value="Unassembled WGS sequence"/>
</dbReference>
<accession>A0A1G6SGQ8</accession>
<keyword evidence="5" id="KW-1185">Reference proteome</keyword>
<dbReference type="PROSITE" id="PS50930">
    <property type="entry name" value="HTH_LYTTR"/>
    <property type="match status" value="1"/>
</dbReference>
<dbReference type="AlphaFoldDB" id="A0A1G6SGQ8"/>
<dbReference type="Pfam" id="PF04397">
    <property type="entry name" value="LytTR"/>
    <property type="match status" value="1"/>
</dbReference>
<evidence type="ECO:0000259" key="2">
    <source>
        <dbReference type="PROSITE" id="PS50110"/>
    </source>
</evidence>
<dbReference type="GO" id="GO:0000156">
    <property type="term" value="F:phosphorelay response regulator activity"/>
    <property type="evidence" value="ECO:0007669"/>
    <property type="project" value="InterPro"/>
</dbReference>
<sequence length="256" mass="29722">MNAVIVEDESLIAEEMKANIAALAPDVQVIEMLPSLKAARKWFMNHAEPDLLFMDIRLSDGLSFELFDQFVLHCPVIFCTAYEEYAIRAFKVNGIDYLLKPVQEEDLKKAIDKVRNLKDGQRFVPGDLQQLVQYFSNPSLAKNQYKERFVINSGNKWAPVETKDIAVFYKDTLNYVYTFNGNRFIYDFSALEDIEDVLDPAIFFRANRQAIINIYSIQSVKPHGNQKLVVQLKHPLKLEIDISREKAPFFKKWMDR</sequence>
<proteinExistence type="predicted"/>
<dbReference type="PROSITE" id="PS50110">
    <property type="entry name" value="RESPONSE_REGULATORY"/>
    <property type="match status" value="1"/>
</dbReference>
<reference evidence="5" key="1">
    <citation type="submission" date="2016-10" db="EMBL/GenBank/DDBJ databases">
        <authorList>
            <person name="Varghese N."/>
            <person name="Submissions S."/>
        </authorList>
    </citation>
    <scope>NUCLEOTIDE SEQUENCE [LARGE SCALE GENOMIC DNA]</scope>
    <source>
        <strain evidence="5">DSM 25811 / CCM 8410 / LMG 26954 / E90</strain>
    </source>
</reference>
<dbReference type="SMART" id="SM00448">
    <property type="entry name" value="REC"/>
    <property type="match status" value="1"/>
</dbReference>
<dbReference type="InterPro" id="IPR007492">
    <property type="entry name" value="LytTR_DNA-bd_dom"/>
</dbReference>
<evidence type="ECO:0000256" key="1">
    <source>
        <dbReference type="PROSITE-ProRule" id="PRU00169"/>
    </source>
</evidence>
<feature type="modified residue" description="4-aspartylphosphate" evidence="1">
    <location>
        <position position="55"/>
    </location>
</feature>
<keyword evidence="1" id="KW-0597">Phosphoprotein</keyword>
<dbReference type="GO" id="GO:0003677">
    <property type="term" value="F:DNA binding"/>
    <property type="evidence" value="ECO:0007669"/>
    <property type="project" value="InterPro"/>
</dbReference>
<gene>
    <name evidence="4" type="ORF">SAMN04487894_106217</name>
</gene>